<evidence type="ECO:0000313" key="2">
    <source>
        <dbReference type="Proteomes" id="UP000078406"/>
    </source>
</evidence>
<evidence type="ECO:0000313" key="1">
    <source>
        <dbReference type="EMBL" id="OAJ92851.1"/>
    </source>
</evidence>
<dbReference type="Proteomes" id="UP000078406">
    <property type="component" value="Unassembled WGS sequence"/>
</dbReference>
<comment type="caution">
    <text evidence="1">The sequence shown here is derived from an EMBL/GenBank/DDBJ whole genome shotgun (WGS) entry which is preliminary data.</text>
</comment>
<proteinExistence type="predicted"/>
<organism evidence="1 2">
    <name type="scientific">Vibrio bivalvicida</name>
    <dbReference type="NCBI Taxonomy" id="1276888"/>
    <lineage>
        <taxon>Bacteria</taxon>
        <taxon>Pseudomonadati</taxon>
        <taxon>Pseudomonadota</taxon>
        <taxon>Gammaproteobacteria</taxon>
        <taxon>Vibrionales</taxon>
        <taxon>Vibrionaceae</taxon>
        <taxon>Vibrio</taxon>
        <taxon>Vibrio oreintalis group</taxon>
    </lineage>
</organism>
<sequence>MRRVDEKGWVTLLVTSVLLISTLVLGLTSYKVLFYQIKRAQNEIKVRKAHWLSEAGIECVYAYIHRYPDKLSALSSASNTLLDDLCKQDLKLESLYIEPLSGDSYVVHANSENYRINRRFHHREVSGMGAIQSRADLRLIGSINIAPDAPREVRSDGLYECVAVRYLSKVVFEAEGSTGTLSTRSPMRNGPYSGFNGECAPEYKTSLSSKQSTSEHGNLFKNDYQQDSQLSTFNNYFNMEKSAENIALAKLQYQVISLATMTDGHNCADVINTYLTPTANKLWIEGHCVITTLLNVSWPSSLVVENGIFAATGPNVFAGSFYHLVDMSSLDFSELSISEYWNEVSFKNSIKTWLGNKTVYFNNGSFRPEGGMHFDAEGGEAVLKGSYDLDYFSSNNPVQGRKVFTWYPGGWYVQ</sequence>
<accession>A0A177XW72</accession>
<gene>
    <name evidence="1" type="ORF">APB76_16775</name>
</gene>
<protein>
    <submittedName>
        <fullName evidence="1">Uncharacterized protein</fullName>
    </submittedName>
</protein>
<reference evidence="1 2" key="1">
    <citation type="journal article" date="2016" name="Syst. Appl. Microbiol.">
        <title>Vibrio bivalvicida sp. nov., a novel larval pathogen for bivalve molluscs reared in a hatchery.</title>
        <authorList>
            <person name="Dubert J."/>
            <person name="Romalde J.L."/>
            <person name="Prado S."/>
            <person name="Barja J.L."/>
        </authorList>
    </citation>
    <scope>NUCLEOTIDE SEQUENCE [LARGE SCALE GENOMIC DNA]</scope>
    <source>
        <strain evidence="1 2">605</strain>
    </source>
</reference>
<dbReference type="AlphaFoldDB" id="A0A177XW72"/>
<dbReference type="EMBL" id="LLEI02000053">
    <property type="protein sequence ID" value="OAJ92851.1"/>
    <property type="molecule type" value="Genomic_DNA"/>
</dbReference>
<name>A0A177XW72_9VIBR</name>
<dbReference type="RefSeq" id="WP_054961252.1">
    <property type="nucleotide sequence ID" value="NZ_LLEI02000053.1"/>
</dbReference>